<dbReference type="EMBL" id="CP099429">
    <property type="protein sequence ID" value="USW59420.1"/>
    <property type="molecule type" value="Genomic_DNA"/>
</dbReference>
<evidence type="ECO:0000256" key="1">
    <source>
        <dbReference type="SAM" id="MobiDB-lite"/>
    </source>
</evidence>
<accession>A0A9Q9B2F7</accession>
<evidence type="ECO:0000256" key="2">
    <source>
        <dbReference type="SAM" id="SignalP"/>
    </source>
</evidence>
<feature type="chain" id="PRO_5040384860" evidence="2">
    <location>
        <begin position="19"/>
        <end position="76"/>
    </location>
</feature>
<dbReference type="Proteomes" id="UP001056384">
    <property type="component" value="Chromosome 12"/>
</dbReference>
<keyword evidence="2" id="KW-0732">Signal</keyword>
<keyword evidence="4" id="KW-1185">Reference proteome</keyword>
<feature type="signal peptide" evidence="2">
    <location>
        <begin position="1"/>
        <end position="18"/>
    </location>
</feature>
<protein>
    <submittedName>
        <fullName evidence="3">Uncharacterized protein</fullName>
    </submittedName>
</protein>
<reference evidence="3" key="1">
    <citation type="submission" date="2022-06" db="EMBL/GenBank/DDBJ databases">
        <title>Complete genome sequences of two strains of the flax pathogen Septoria linicola.</title>
        <authorList>
            <person name="Lapalu N."/>
            <person name="Simon A."/>
            <person name="Demenou B."/>
            <person name="Paumier D."/>
            <person name="Guillot M.-P."/>
            <person name="Gout L."/>
            <person name="Valade R."/>
        </authorList>
    </citation>
    <scope>NUCLEOTIDE SEQUENCE</scope>
    <source>
        <strain evidence="3">SE15195</strain>
    </source>
</reference>
<gene>
    <name evidence="3" type="ORF">Slin15195_G127390</name>
</gene>
<feature type="region of interest" description="Disordered" evidence="1">
    <location>
        <begin position="51"/>
        <end position="76"/>
    </location>
</feature>
<dbReference type="AlphaFoldDB" id="A0A9Q9B2F7"/>
<organism evidence="3 4">
    <name type="scientific">Septoria linicola</name>
    <dbReference type="NCBI Taxonomy" id="215465"/>
    <lineage>
        <taxon>Eukaryota</taxon>
        <taxon>Fungi</taxon>
        <taxon>Dikarya</taxon>
        <taxon>Ascomycota</taxon>
        <taxon>Pezizomycotina</taxon>
        <taxon>Dothideomycetes</taxon>
        <taxon>Dothideomycetidae</taxon>
        <taxon>Mycosphaerellales</taxon>
        <taxon>Mycosphaerellaceae</taxon>
        <taxon>Septoria</taxon>
    </lineage>
</organism>
<name>A0A9Q9B2F7_9PEZI</name>
<sequence>MRLTTIVLTLAAALNAAAAPITHDNVPIIARDPEPGLGSFLKKIKNWSKEKSKSKVQPIHPGALRSLGLPVPPGVG</sequence>
<evidence type="ECO:0000313" key="4">
    <source>
        <dbReference type="Proteomes" id="UP001056384"/>
    </source>
</evidence>
<evidence type="ECO:0000313" key="3">
    <source>
        <dbReference type="EMBL" id="USW59420.1"/>
    </source>
</evidence>
<proteinExistence type="predicted"/>